<dbReference type="PROSITE" id="PS51441">
    <property type="entry name" value="CPCD_LIKE"/>
    <property type="match status" value="1"/>
</dbReference>
<dbReference type="Pfam" id="PF01383">
    <property type="entry name" value="CpcD"/>
    <property type="match status" value="1"/>
</dbReference>
<evidence type="ECO:0000313" key="8">
    <source>
        <dbReference type="EMBL" id="OKH27423.1"/>
    </source>
</evidence>
<dbReference type="GO" id="GO:0030089">
    <property type="term" value="C:phycobilisome"/>
    <property type="evidence" value="ECO:0007669"/>
    <property type="project" value="UniProtKB-UniRule"/>
</dbReference>
<dbReference type="InterPro" id="IPR008213">
    <property type="entry name" value="CpcD-like_dom"/>
</dbReference>
<evidence type="ECO:0000259" key="7">
    <source>
        <dbReference type="PROSITE" id="PS51441"/>
    </source>
</evidence>
<evidence type="ECO:0000256" key="6">
    <source>
        <dbReference type="PROSITE-ProRule" id="PRU00771"/>
    </source>
</evidence>
<reference evidence="8 9" key="1">
    <citation type="submission" date="2016-11" db="EMBL/GenBank/DDBJ databases">
        <title>Draft Genome Sequences of Nine Cyanobacterial Strains from Diverse Habitats.</title>
        <authorList>
            <person name="Zhu T."/>
            <person name="Hou S."/>
            <person name="Lu X."/>
            <person name="Hess W.R."/>
        </authorList>
    </citation>
    <scope>NUCLEOTIDE SEQUENCE [LARGE SCALE GENOMIC DNA]</scope>
    <source>
        <strain evidence="8 9">5.2 s.c.1</strain>
    </source>
</reference>
<dbReference type="RefSeq" id="WP_073549091.1">
    <property type="nucleotide sequence ID" value="NZ_CAWMVK010000040.1"/>
</dbReference>
<keyword evidence="2" id="KW-0042">Antenna complex</keyword>
<evidence type="ECO:0000256" key="3">
    <source>
        <dbReference type="ARBA" id="ARBA00022738"/>
    </source>
</evidence>
<evidence type="ECO:0000256" key="4">
    <source>
        <dbReference type="ARBA" id="ARBA00023078"/>
    </source>
</evidence>
<keyword evidence="4" id="KW-0793">Thylakoid</keyword>
<protein>
    <submittedName>
        <fullName evidence="8">Phycobilisome linker polypeptide</fullName>
    </submittedName>
</protein>
<evidence type="ECO:0000256" key="5">
    <source>
        <dbReference type="ARBA" id="ARBA00023136"/>
    </source>
</evidence>
<keyword evidence="5" id="KW-0472">Membrane</keyword>
<dbReference type="STRING" id="247279.NIES1031_09045"/>
<evidence type="ECO:0000256" key="2">
    <source>
        <dbReference type="ARBA" id="ARBA00022549"/>
    </source>
</evidence>
<comment type="subcellular location">
    <subcellularLocation>
        <location evidence="1">Cellular thylakoid membrane</location>
        <topology evidence="1">Peripheral membrane protein</topology>
        <orientation evidence="1">Cytoplasmic side</orientation>
    </subcellularLocation>
</comment>
<evidence type="ECO:0000256" key="1">
    <source>
        <dbReference type="ARBA" id="ARBA00004445"/>
    </source>
</evidence>
<organism evidence="8 9">
    <name type="scientific">Chroogloeocystis siderophila 5.2 s.c.1</name>
    <dbReference type="NCBI Taxonomy" id="247279"/>
    <lineage>
        <taxon>Bacteria</taxon>
        <taxon>Bacillati</taxon>
        <taxon>Cyanobacteriota</taxon>
        <taxon>Cyanophyceae</taxon>
        <taxon>Oscillatoriophycideae</taxon>
        <taxon>Chroococcales</taxon>
        <taxon>Chroococcaceae</taxon>
        <taxon>Chroogloeocystis</taxon>
    </lineage>
</organism>
<gene>
    <name evidence="8" type="ORF">NIES1031_09045</name>
</gene>
<sequence length="82" mass="9113">MFGQTTVGNGGVSSNASRVFRYEVVGLRQNQETDKNNYDIRRSGSVFVTVPYNRMNEEMQRITRLGGKIVSIQPLSVAANDS</sequence>
<dbReference type="AlphaFoldDB" id="A0A1U7HUY8"/>
<keyword evidence="3 6" id="KW-0605">Phycobilisome</keyword>
<name>A0A1U7HUY8_9CHRO</name>
<dbReference type="Proteomes" id="UP000185984">
    <property type="component" value="Unassembled WGS sequence"/>
</dbReference>
<feature type="domain" description="CpcD-like" evidence="7">
    <location>
        <begin position="17"/>
        <end position="75"/>
    </location>
</feature>
<dbReference type="GO" id="GO:0031676">
    <property type="term" value="C:plasma membrane-derived thylakoid membrane"/>
    <property type="evidence" value="ECO:0007669"/>
    <property type="project" value="UniProtKB-SubCell"/>
</dbReference>
<dbReference type="OrthoDB" id="574405at2"/>
<keyword evidence="9" id="KW-1185">Reference proteome</keyword>
<comment type="caution">
    <text evidence="8">The sequence shown here is derived from an EMBL/GenBank/DDBJ whole genome shotgun (WGS) entry which is preliminary data.</text>
</comment>
<accession>A0A1U7HUY8</accession>
<proteinExistence type="predicted"/>
<dbReference type="SMART" id="SM01094">
    <property type="entry name" value="CpcD"/>
    <property type="match status" value="1"/>
</dbReference>
<dbReference type="EMBL" id="MRCC01000006">
    <property type="protein sequence ID" value="OKH27423.1"/>
    <property type="molecule type" value="Genomic_DNA"/>
</dbReference>
<evidence type="ECO:0000313" key="9">
    <source>
        <dbReference type="Proteomes" id="UP000185984"/>
    </source>
</evidence>